<protein>
    <recommendedName>
        <fullName evidence="1">DUF6916 domain-containing protein</fullName>
    </recommendedName>
</protein>
<name>A0A7U4J9N3_9SPHN</name>
<reference evidence="2 3" key="1">
    <citation type="journal article" date="2015" name="Int. J. Syst. Evol. Microbiol.">
        <title>Sphingomonas hengshuiensis sp. nov., isolated from lake wetland.</title>
        <authorList>
            <person name="Wei S."/>
            <person name="Wang T."/>
            <person name="Liu H."/>
            <person name="Zhang C."/>
            <person name="Guo J."/>
            <person name="Wang Q."/>
            <person name="Liang K."/>
            <person name="Zhang Z."/>
        </authorList>
    </citation>
    <scope>NUCLEOTIDE SEQUENCE [LARGE SCALE GENOMIC DNA]</scope>
    <source>
        <strain evidence="2 3">WHSC-8</strain>
    </source>
</reference>
<evidence type="ECO:0000313" key="2">
    <source>
        <dbReference type="EMBL" id="AJP72820.1"/>
    </source>
</evidence>
<dbReference type="KEGG" id="sphi:TS85_15100"/>
<keyword evidence="3" id="KW-1185">Reference proteome</keyword>
<dbReference type="Pfam" id="PF21880">
    <property type="entry name" value="DUF6916"/>
    <property type="match status" value="1"/>
</dbReference>
<dbReference type="OrthoDB" id="8480790at2"/>
<gene>
    <name evidence="2" type="ORF">TS85_15100</name>
</gene>
<proteinExistence type="predicted"/>
<dbReference type="Proteomes" id="UP000032300">
    <property type="component" value="Chromosome"/>
</dbReference>
<dbReference type="InterPro" id="IPR054209">
    <property type="entry name" value="DUF6916"/>
</dbReference>
<organism evidence="2 3">
    <name type="scientific">Sphingomonas hengshuiensis</name>
    <dbReference type="NCBI Taxonomy" id="1609977"/>
    <lineage>
        <taxon>Bacteria</taxon>
        <taxon>Pseudomonadati</taxon>
        <taxon>Pseudomonadota</taxon>
        <taxon>Alphaproteobacteria</taxon>
        <taxon>Sphingomonadales</taxon>
        <taxon>Sphingomonadaceae</taxon>
        <taxon>Sphingomonas</taxon>
    </lineage>
</organism>
<reference evidence="2 3" key="2">
    <citation type="submission" date="2015-02" db="EMBL/GenBank/DDBJ databases">
        <title>The complete genome of Sphingomonas hengshuiensis sp. WHSC-8 isolated from soil of Hengshui Lake.</title>
        <authorList>
            <person name="Wei S."/>
            <person name="Guo J."/>
            <person name="Su C."/>
            <person name="Wu R."/>
            <person name="Zhang Z."/>
            <person name="Liang K."/>
            <person name="Li H."/>
            <person name="Wang T."/>
            <person name="Liu H."/>
            <person name="Zhang C."/>
            <person name="Li Z."/>
            <person name="Wang Q."/>
            <person name="Meng J."/>
        </authorList>
    </citation>
    <scope>NUCLEOTIDE SEQUENCE [LARGE SCALE GENOMIC DNA]</scope>
    <source>
        <strain evidence="2 3">WHSC-8</strain>
    </source>
</reference>
<dbReference type="EMBL" id="CP010836">
    <property type="protein sequence ID" value="AJP72820.1"/>
    <property type="molecule type" value="Genomic_DNA"/>
</dbReference>
<dbReference type="RefSeq" id="WP_044333298.1">
    <property type="nucleotide sequence ID" value="NZ_CP010836.1"/>
</dbReference>
<accession>A0A7U4J9N3</accession>
<sequence length="99" mass="10562">MPSLPALDDFQTAVGQAFTLDYPDHRDTLTLVSAVASRHAPPVGLPQAFALTFESDNAAIMLGQAIYALDNQALGPLELFLACIGPRPEGGFRYEAVIC</sequence>
<evidence type="ECO:0000313" key="3">
    <source>
        <dbReference type="Proteomes" id="UP000032300"/>
    </source>
</evidence>
<evidence type="ECO:0000259" key="1">
    <source>
        <dbReference type="Pfam" id="PF21880"/>
    </source>
</evidence>
<dbReference type="AlphaFoldDB" id="A0A7U4J9N3"/>
<feature type="domain" description="DUF6916" evidence="1">
    <location>
        <begin position="6"/>
        <end position="98"/>
    </location>
</feature>